<dbReference type="AlphaFoldDB" id="A0A7R9D0P0"/>
<feature type="region of interest" description="Disordered" evidence="1">
    <location>
        <begin position="134"/>
        <end position="154"/>
    </location>
</feature>
<organism evidence="2">
    <name type="scientific">Timema poppense</name>
    <name type="common">Walking stick</name>
    <dbReference type="NCBI Taxonomy" id="170557"/>
    <lineage>
        <taxon>Eukaryota</taxon>
        <taxon>Metazoa</taxon>
        <taxon>Ecdysozoa</taxon>
        <taxon>Arthropoda</taxon>
        <taxon>Hexapoda</taxon>
        <taxon>Insecta</taxon>
        <taxon>Pterygota</taxon>
        <taxon>Neoptera</taxon>
        <taxon>Polyneoptera</taxon>
        <taxon>Phasmatodea</taxon>
        <taxon>Timematodea</taxon>
        <taxon>Timematoidea</taxon>
        <taxon>Timematidae</taxon>
        <taxon>Timema</taxon>
    </lineage>
</organism>
<feature type="compositionally biased region" description="Polar residues" evidence="1">
    <location>
        <begin position="15"/>
        <end position="27"/>
    </location>
</feature>
<evidence type="ECO:0000256" key="1">
    <source>
        <dbReference type="SAM" id="MobiDB-lite"/>
    </source>
</evidence>
<accession>A0A7R9D0P0</accession>
<sequence length="183" mass="20104">MAEYDANAFHKRNSANDNHPQGTTGQGLNYCPSVKVELEELNPHLRGGRVENYLGKTTPVHPTEIRTSISPSSAVELNTISELVKYATEAGAGTLPCPALATPTIVCWLIRRSPARTKSWIATQVTSMARRKAVNRRYQESSPSSGREQNVGRMGGEMGRMLGGWVVEMGRMLGGWMVDQRAF</sequence>
<protein>
    <submittedName>
        <fullName evidence="2">Uncharacterized protein</fullName>
    </submittedName>
</protein>
<proteinExistence type="predicted"/>
<reference evidence="2" key="1">
    <citation type="submission" date="2020-11" db="EMBL/GenBank/DDBJ databases">
        <authorList>
            <person name="Tran Van P."/>
        </authorList>
    </citation>
    <scope>NUCLEOTIDE SEQUENCE</scope>
</reference>
<evidence type="ECO:0000313" key="2">
    <source>
        <dbReference type="EMBL" id="CAD7405497.1"/>
    </source>
</evidence>
<gene>
    <name evidence="2" type="ORF">TPSB3V08_LOCUS5020</name>
</gene>
<dbReference type="EMBL" id="OD002549">
    <property type="protein sequence ID" value="CAD7405497.1"/>
    <property type="molecule type" value="Genomic_DNA"/>
</dbReference>
<name>A0A7R9D0P0_TIMPO</name>
<feature type="region of interest" description="Disordered" evidence="1">
    <location>
        <begin position="1"/>
        <end position="27"/>
    </location>
</feature>